<comment type="caution">
    <text evidence="2">The sequence shown here is derived from an EMBL/GenBank/DDBJ whole genome shotgun (WGS) entry which is preliminary data.</text>
</comment>
<keyword evidence="3" id="KW-1185">Reference proteome</keyword>
<dbReference type="EMBL" id="JABFTP020000062">
    <property type="protein sequence ID" value="KAL3273251.1"/>
    <property type="molecule type" value="Genomic_DNA"/>
</dbReference>
<feature type="compositionally biased region" description="Basic and acidic residues" evidence="1">
    <location>
        <begin position="26"/>
        <end position="38"/>
    </location>
</feature>
<name>A0ABD2N4M6_9CUCU</name>
<feature type="non-terminal residue" evidence="2">
    <location>
        <position position="1"/>
    </location>
</feature>
<organism evidence="2 3">
    <name type="scientific">Cryptolaemus montrouzieri</name>
    <dbReference type="NCBI Taxonomy" id="559131"/>
    <lineage>
        <taxon>Eukaryota</taxon>
        <taxon>Metazoa</taxon>
        <taxon>Ecdysozoa</taxon>
        <taxon>Arthropoda</taxon>
        <taxon>Hexapoda</taxon>
        <taxon>Insecta</taxon>
        <taxon>Pterygota</taxon>
        <taxon>Neoptera</taxon>
        <taxon>Endopterygota</taxon>
        <taxon>Coleoptera</taxon>
        <taxon>Polyphaga</taxon>
        <taxon>Cucujiformia</taxon>
        <taxon>Coccinelloidea</taxon>
        <taxon>Coccinellidae</taxon>
        <taxon>Scymninae</taxon>
        <taxon>Scymnini</taxon>
        <taxon>Cryptolaemus</taxon>
    </lineage>
</organism>
<protein>
    <submittedName>
        <fullName evidence="2">Uncharacterized protein</fullName>
    </submittedName>
</protein>
<gene>
    <name evidence="2" type="ORF">HHI36_014705</name>
</gene>
<evidence type="ECO:0000256" key="1">
    <source>
        <dbReference type="SAM" id="MobiDB-lite"/>
    </source>
</evidence>
<feature type="region of interest" description="Disordered" evidence="1">
    <location>
        <begin position="17"/>
        <end position="38"/>
    </location>
</feature>
<reference evidence="2 3" key="1">
    <citation type="journal article" date="2021" name="BMC Biol.">
        <title>Horizontally acquired antibacterial genes associated with adaptive radiation of ladybird beetles.</title>
        <authorList>
            <person name="Li H.S."/>
            <person name="Tang X.F."/>
            <person name="Huang Y.H."/>
            <person name="Xu Z.Y."/>
            <person name="Chen M.L."/>
            <person name="Du X.Y."/>
            <person name="Qiu B.Y."/>
            <person name="Chen P.T."/>
            <person name="Zhang W."/>
            <person name="Slipinski A."/>
            <person name="Escalona H.E."/>
            <person name="Waterhouse R.M."/>
            <person name="Zwick A."/>
            <person name="Pang H."/>
        </authorList>
    </citation>
    <scope>NUCLEOTIDE SEQUENCE [LARGE SCALE GENOMIC DNA]</scope>
    <source>
        <strain evidence="2">SYSU2018</strain>
    </source>
</reference>
<dbReference type="AlphaFoldDB" id="A0ABD2N4M6"/>
<evidence type="ECO:0000313" key="3">
    <source>
        <dbReference type="Proteomes" id="UP001516400"/>
    </source>
</evidence>
<accession>A0ABD2N4M6</accession>
<sequence>QNYTESVYDTEKVSFGKASEPFTPHHISEKNHNEPHNWKELRSLQYKSGNRRNGNHRSGPSLNTTMKQKESIWSRLAGNANTNERHVLCPEKN</sequence>
<proteinExistence type="predicted"/>
<dbReference type="Proteomes" id="UP001516400">
    <property type="component" value="Unassembled WGS sequence"/>
</dbReference>
<evidence type="ECO:0000313" key="2">
    <source>
        <dbReference type="EMBL" id="KAL3273251.1"/>
    </source>
</evidence>